<dbReference type="InterPro" id="IPR025110">
    <property type="entry name" value="AMP-bd_C"/>
</dbReference>
<dbReference type="InterPro" id="IPR020845">
    <property type="entry name" value="AMP-binding_CS"/>
</dbReference>
<reference evidence="4" key="1">
    <citation type="journal article" date="2019" name="Int. J. Syst. Evol. Microbiol.">
        <title>The Global Catalogue of Microorganisms (GCM) 10K type strain sequencing project: providing services to taxonomists for standard genome sequencing and annotation.</title>
        <authorList>
            <consortium name="The Broad Institute Genomics Platform"/>
            <consortium name="The Broad Institute Genome Sequencing Center for Infectious Disease"/>
            <person name="Wu L."/>
            <person name="Ma J."/>
        </authorList>
    </citation>
    <scope>NUCLEOTIDE SEQUENCE [LARGE SCALE GENOMIC DNA]</scope>
    <source>
        <strain evidence="4">CGMCC 1.8957</strain>
    </source>
</reference>
<dbReference type="PANTHER" id="PTHR43767:SF12">
    <property type="entry name" value="AMP-DEPENDENT SYNTHETASE AND LIGASE"/>
    <property type="match status" value="1"/>
</dbReference>
<organism evidence="3 4">
    <name type="scientific">Sphingomonas glacialis</name>
    <dbReference type="NCBI Taxonomy" id="658225"/>
    <lineage>
        <taxon>Bacteria</taxon>
        <taxon>Pseudomonadati</taxon>
        <taxon>Pseudomonadota</taxon>
        <taxon>Alphaproteobacteria</taxon>
        <taxon>Sphingomonadales</taxon>
        <taxon>Sphingomonadaceae</taxon>
        <taxon>Sphingomonas</taxon>
    </lineage>
</organism>
<evidence type="ECO:0000313" key="4">
    <source>
        <dbReference type="Proteomes" id="UP000652430"/>
    </source>
</evidence>
<dbReference type="EMBL" id="BNAQ01000005">
    <property type="protein sequence ID" value="GHH22811.1"/>
    <property type="molecule type" value="Genomic_DNA"/>
</dbReference>
<name>A0ABQ3LPV4_9SPHN</name>
<dbReference type="InterPro" id="IPR050237">
    <property type="entry name" value="ATP-dep_AMP-bd_enzyme"/>
</dbReference>
<dbReference type="Proteomes" id="UP000652430">
    <property type="component" value="Unassembled WGS sequence"/>
</dbReference>
<dbReference type="SUPFAM" id="SSF56801">
    <property type="entry name" value="Acetyl-CoA synthetase-like"/>
    <property type="match status" value="1"/>
</dbReference>
<protein>
    <submittedName>
        <fullName evidence="3">Dicarboxylate--CoA ligase PimA</fullName>
    </submittedName>
</protein>
<feature type="domain" description="AMP-dependent synthetase/ligase" evidence="1">
    <location>
        <begin position="43"/>
        <end position="430"/>
    </location>
</feature>
<accession>A0ABQ3LPV4</accession>
<evidence type="ECO:0000259" key="1">
    <source>
        <dbReference type="Pfam" id="PF00501"/>
    </source>
</evidence>
<dbReference type="Gene3D" id="3.40.50.12780">
    <property type="entry name" value="N-terminal domain of ligase-like"/>
    <property type="match status" value="1"/>
</dbReference>
<dbReference type="PROSITE" id="PS00455">
    <property type="entry name" value="AMP_BINDING"/>
    <property type="match status" value="1"/>
</dbReference>
<sequence>MPGTEGLLTHVSMSDPEAVWHESYRHPTAWDSVYPPLSVVDMFDQSAASAGKAPLIDFLGRHYSYAETLDGANRVAAGLQALGYGPGDRIGLFLPNAPHYLAAYYGILKLGATVVNFSPLYTVAELAHQVEDSGTRVLFTLSASALLPTALKVLETSQLERLIVGSIAGALPASKSILYRLFKRKEVTPRPNDPRILSFSGLIANDGKHAPATIDPMTDVALIQYTGGTTGTPKGAMLTHQNLSANARQVMGIDPHPNEPDRILGVLPLFHVFANTCVLNRTVLNRGCIVMLPRFEAGAVLGAITRTKATALPGVPTMYQALLDHPDITKTDFSSLRVCISGGAPLAAELKAKFEAATGATVVEGYGLSESSGVLSANPYERPGKTGSIGQPIPSTHLRLVDKADPTQPPPPGEPGEIVAMGPQIMKGYWNRPDADGEVFVTNGAGRWLRTGDVGTIDEDGFVRIVDRLKDMLSVSGFKVFPSQIEAILHHHPAVKEAMVIGLPDPYRGEQPRAYVTLNEEVAATGAELRDWLNPQLGRHERVDDVVIRLTMPKTMIGKLSRKDLIAEVMAETPPA</sequence>
<gene>
    <name evidence="3" type="ORF">GCM10008023_33280</name>
</gene>
<evidence type="ECO:0000259" key="2">
    <source>
        <dbReference type="Pfam" id="PF13193"/>
    </source>
</evidence>
<keyword evidence="4" id="KW-1185">Reference proteome</keyword>
<dbReference type="PANTHER" id="PTHR43767">
    <property type="entry name" value="LONG-CHAIN-FATTY-ACID--COA LIGASE"/>
    <property type="match status" value="1"/>
</dbReference>
<dbReference type="InterPro" id="IPR042099">
    <property type="entry name" value="ANL_N_sf"/>
</dbReference>
<dbReference type="Gene3D" id="3.30.300.30">
    <property type="match status" value="1"/>
</dbReference>
<dbReference type="GO" id="GO:0016874">
    <property type="term" value="F:ligase activity"/>
    <property type="evidence" value="ECO:0007669"/>
    <property type="project" value="UniProtKB-KW"/>
</dbReference>
<dbReference type="InterPro" id="IPR000873">
    <property type="entry name" value="AMP-dep_synth/lig_dom"/>
</dbReference>
<dbReference type="Pfam" id="PF00501">
    <property type="entry name" value="AMP-binding"/>
    <property type="match status" value="1"/>
</dbReference>
<comment type="caution">
    <text evidence="3">The sequence shown here is derived from an EMBL/GenBank/DDBJ whole genome shotgun (WGS) entry which is preliminary data.</text>
</comment>
<proteinExistence type="predicted"/>
<feature type="domain" description="AMP-binding enzyme C-terminal" evidence="2">
    <location>
        <begin position="484"/>
        <end position="559"/>
    </location>
</feature>
<keyword evidence="3" id="KW-0436">Ligase</keyword>
<evidence type="ECO:0000313" key="3">
    <source>
        <dbReference type="EMBL" id="GHH22811.1"/>
    </source>
</evidence>
<dbReference type="InterPro" id="IPR045851">
    <property type="entry name" value="AMP-bd_C_sf"/>
</dbReference>
<dbReference type="Pfam" id="PF13193">
    <property type="entry name" value="AMP-binding_C"/>
    <property type="match status" value="1"/>
</dbReference>